<dbReference type="Gene3D" id="3.10.310.70">
    <property type="match status" value="1"/>
</dbReference>
<dbReference type="InterPro" id="IPR032466">
    <property type="entry name" value="Metal_Hydrolase"/>
</dbReference>
<feature type="domain" description="Amidohydrolase 3" evidence="1">
    <location>
        <begin position="102"/>
        <end position="592"/>
    </location>
</feature>
<accession>A0AAV9VYX2</accession>
<evidence type="ECO:0000313" key="3">
    <source>
        <dbReference type="Proteomes" id="UP001370758"/>
    </source>
</evidence>
<dbReference type="Gene3D" id="3.20.20.140">
    <property type="entry name" value="Metal-dependent hydrolases"/>
    <property type="match status" value="1"/>
</dbReference>
<comment type="caution">
    <text evidence="2">The sequence shown here is derived from an EMBL/GenBank/DDBJ whole genome shotgun (WGS) entry which is preliminary data.</text>
</comment>
<dbReference type="Proteomes" id="UP001370758">
    <property type="component" value="Unassembled WGS sequence"/>
</dbReference>
<reference evidence="2 3" key="1">
    <citation type="submission" date="2023-08" db="EMBL/GenBank/DDBJ databases">
        <authorList>
            <person name="Palmer J.M."/>
        </authorList>
    </citation>
    <scope>NUCLEOTIDE SEQUENCE [LARGE SCALE GENOMIC DNA]</scope>
    <source>
        <strain evidence="2 3">TWF481</strain>
    </source>
</reference>
<evidence type="ECO:0000259" key="1">
    <source>
        <dbReference type="Pfam" id="PF07969"/>
    </source>
</evidence>
<dbReference type="AlphaFoldDB" id="A0AAV9VYX2"/>
<dbReference type="InterPro" id="IPR013108">
    <property type="entry name" value="Amidohydro_3"/>
</dbReference>
<dbReference type="SUPFAM" id="SSF51556">
    <property type="entry name" value="Metallo-dependent hydrolases"/>
    <property type="match status" value="1"/>
</dbReference>
<proteinExistence type="predicted"/>
<dbReference type="PANTHER" id="PTHR22642:SF2">
    <property type="entry name" value="PROTEIN LONG AFTER FAR-RED 3"/>
    <property type="match status" value="1"/>
</dbReference>
<dbReference type="Pfam" id="PF07969">
    <property type="entry name" value="Amidohydro_3"/>
    <property type="match status" value="1"/>
</dbReference>
<evidence type="ECO:0000313" key="2">
    <source>
        <dbReference type="EMBL" id="KAK6498388.1"/>
    </source>
</evidence>
<dbReference type="PANTHER" id="PTHR22642">
    <property type="entry name" value="IMIDAZOLONEPROPIONASE"/>
    <property type="match status" value="1"/>
</dbReference>
<name>A0AAV9VYX2_9PEZI</name>
<protein>
    <recommendedName>
        <fullName evidence="1">Amidohydrolase 3 domain-containing protein</fullName>
    </recommendedName>
</protein>
<organism evidence="2 3">
    <name type="scientific">Arthrobotrys musiformis</name>
    <dbReference type="NCBI Taxonomy" id="47236"/>
    <lineage>
        <taxon>Eukaryota</taxon>
        <taxon>Fungi</taxon>
        <taxon>Dikarya</taxon>
        <taxon>Ascomycota</taxon>
        <taxon>Pezizomycotina</taxon>
        <taxon>Orbiliomycetes</taxon>
        <taxon>Orbiliales</taxon>
        <taxon>Orbiliaceae</taxon>
        <taxon>Arthrobotrys</taxon>
    </lineage>
</organism>
<sequence length="610" mass="67637">MFRIRDYILPIAFAAGAYAAFRVGSSYDSYLAGSSTSPNGHRLYCAKPGQVYTGLEDETSESPDMASCFEVLANGTFGRTWRSKDDLSALQKVYVRDIDGWAFPGFWDGHGHITQYGQMELSVKAYGQTLDGVMKALVTFLDERFEQGYGTREKWVLGGGWDQENFGGKMPTAEDIVRHYTLRGKYIALYRVDVHCIWVSPAVMKLLPDPLPPAPPGGSIPSNGVFCDNAMDEMIIPLLPPVTDEDMHGLIKTAIDSLRSFGIVGVVDAATAMKEVPVYKSFVESGKMEFRVYGMVECEKRNTFCKVDKYHFADLTGQFTLTSAKIFADGALGSWGAALLEPYSDKPTRGTMLINETELTDIVSQWYVTGWQVGVHGIGDAANRAALNAFETAMARSPGIDNRKKFKLEHAQIIHPDDQHRRVEICVAAGVELEGCIVPSIQPTHATSDMEYAIDRLGLERVRDSAYRMKSLFPGPQVGVQHPPFPVLGSDFPVEPPSPLEGMYAAYTRCNPRSDVCERDEVWDNERISRLQAVQGFGRNVGWGGMLQGWEGVGQLKGWADWVILTGNLFDEAVDVRKVEVLETWIGGKRVYRKIPPKRLPMPGGVKVQE</sequence>
<keyword evidence="3" id="KW-1185">Reference proteome</keyword>
<dbReference type="EMBL" id="JAVHJL010000008">
    <property type="protein sequence ID" value="KAK6498388.1"/>
    <property type="molecule type" value="Genomic_DNA"/>
</dbReference>
<gene>
    <name evidence="2" type="ORF">TWF481_010979</name>
</gene>